<dbReference type="InterPro" id="IPR024187">
    <property type="entry name" value="Sig_transdc_resp-reg_cit/mal"/>
</dbReference>
<keyword evidence="5 9" id="KW-0805">Transcription regulation</keyword>
<dbReference type="Pfam" id="PF00072">
    <property type="entry name" value="Response_reg"/>
    <property type="match status" value="1"/>
</dbReference>
<dbReference type="PANTHER" id="PTHR45526">
    <property type="entry name" value="TRANSCRIPTIONAL REGULATORY PROTEIN DPIA"/>
    <property type="match status" value="1"/>
</dbReference>
<evidence type="ECO:0000256" key="7">
    <source>
        <dbReference type="ARBA" id="ARBA00023159"/>
    </source>
</evidence>
<dbReference type="InterPro" id="IPR051271">
    <property type="entry name" value="2C-system_Tx_regulators"/>
</dbReference>
<dbReference type="InterPro" id="IPR036390">
    <property type="entry name" value="WH_DNA-bd_sf"/>
</dbReference>
<dbReference type="InterPro" id="IPR001789">
    <property type="entry name" value="Sig_transdc_resp-reg_receiver"/>
</dbReference>
<dbReference type="Gene3D" id="1.10.10.10">
    <property type="entry name" value="Winged helix-like DNA-binding domain superfamily/Winged helix DNA-binding domain"/>
    <property type="match status" value="1"/>
</dbReference>
<evidence type="ECO:0000256" key="4">
    <source>
        <dbReference type="ARBA" id="ARBA00023012"/>
    </source>
</evidence>
<keyword evidence="4 9" id="KW-0902">Two-component regulatory system</keyword>
<dbReference type="CDD" id="cd19925">
    <property type="entry name" value="REC_citrate_TCS"/>
    <property type="match status" value="1"/>
</dbReference>
<protein>
    <recommendedName>
        <fullName evidence="9">Transcriptional regulatory protein</fullName>
    </recommendedName>
</protein>
<keyword evidence="3 10" id="KW-0597">Phosphoprotein</keyword>
<dbReference type="InterPro" id="IPR011006">
    <property type="entry name" value="CheY-like_superfamily"/>
</dbReference>
<keyword evidence="8 9" id="KW-0804">Transcription</keyword>
<dbReference type="InterPro" id="IPR036388">
    <property type="entry name" value="WH-like_DNA-bd_sf"/>
</dbReference>
<evidence type="ECO:0000256" key="9">
    <source>
        <dbReference type="PIRNR" id="PIRNR006171"/>
    </source>
</evidence>
<keyword evidence="7 9" id="KW-0010">Activator</keyword>
<dbReference type="EMBL" id="JAOQIO010000007">
    <property type="protein sequence ID" value="MCU6791215.1"/>
    <property type="molecule type" value="Genomic_DNA"/>
</dbReference>
<reference evidence="12 13" key="1">
    <citation type="submission" date="2022-09" db="EMBL/GenBank/DDBJ databases">
        <authorList>
            <person name="Han X.L."/>
            <person name="Wang Q."/>
            <person name="Lu T."/>
        </authorList>
    </citation>
    <scope>NUCLEOTIDE SEQUENCE [LARGE SCALE GENOMIC DNA]</scope>
    <source>
        <strain evidence="12 13">WQ 127069</strain>
    </source>
</reference>
<evidence type="ECO:0000256" key="6">
    <source>
        <dbReference type="ARBA" id="ARBA00023125"/>
    </source>
</evidence>
<evidence type="ECO:0000313" key="13">
    <source>
        <dbReference type="Proteomes" id="UP001652445"/>
    </source>
</evidence>
<dbReference type="PROSITE" id="PS50110">
    <property type="entry name" value="RESPONSE_REGULATORY"/>
    <property type="match status" value="1"/>
</dbReference>
<evidence type="ECO:0000256" key="3">
    <source>
        <dbReference type="ARBA" id="ARBA00022553"/>
    </source>
</evidence>
<evidence type="ECO:0000313" key="12">
    <source>
        <dbReference type="EMBL" id="MCU6791215.1"/>
    </source>
</evidence>
<gene>
    <name evidence="12" type="ORF">OB236_03630</name>
</gene>
<keyword evidence="6 9" id="KW-0238">DNA-binding</keyword>
<proteinExistence type="predicted"/>
<dbReference type="RefSeq" id="WP_262682800.1">
    <property type="nucleotide sequence ID" value="NZ_JAOQIO010000007.1"/>
</dbReference>
<evidence type="ECO:0000259" key="11">
    <source>
        <dbReference type="PROSITE" id="PS50110"/>
    </source>
</evidence>
<evidence type="ECO:0000256" key="8">
    <source>
        <dbReference type="ARBA" id="ARBA00023163"/>
    </source>
</evidence>
<feature type="domain" description="Response regulatory" evidence="11">
    <location>
        <begin position="7"/>
        <end position="123"/>
    </location>
</feature>
<evidence type="ECO:0000256" key="5">
    <source>
        <dbReference type="ARBA" id="ARBA00023015"/>
    </source>
</evidence>
<dbReference type="SUPFAM" id="SSF46785">
    <property type="entry name" value="Winged helix' DNA-binding domain"/>
    <property type="match status" value="1"/>
</dbReference>
<dbReference type="SUPFAM" id="SSF52172">
    <property type="entry name" value="CheY-like"/>
    <property type="match status" value="1"/>
</dbReference>
<dbReference type="PIRSF" id="PIRSF006171">
    <property type="entry name" value="RR_citrat_malat"/>
    <property type="match status" value="1"/>
</dbReference>
<dbReference type="Gene3D" id="3.40.50.2300">
    <property type="match status" value="1"/>
</dbReference>
<evidence type="ECO:0000256" key="2">
    <source>
        <dbReference type="ARBA" id="ARBA00022490"/>
    </source>
</evidence>
<feature type="modified residue" description="4-aspartylphosphate" evidence="10">
    <location>
        <position position="58"/>
    </location>
</feature>
<accession>A0ABT2U9E5</accession>
<dbReference type="SMART" id="SM00448">
    <property type="entry name" value="REC"/>
    <property type="match status" value="1"/>
</dbReference>
<evidence type="ECO:0000256" key="1">
    <source>
        <dbReference type="ARBA" id="ARBA00004496"/>
    </source>
</evidence>
<keyword evidence="13" id="KW-1185">Reference proteome</keyword>
<comment type="caution">
    <text evidence="12">The sequence shown here is derived from an EMBL/GenBank/DDBJ whole genome shotgun (WGS) entry which is preliminary data.</text>
</comment>
<dbReference type="Proteomes" id="UP001652445">
    <property type="component" value="Unassembled WGS sequence"/>
</dbReference>
<organism evidence="12 13">
    <name type="scientific">Paenibacillus baimaensis</name>
    <dbReference type="NCBI Taxonomy" id="2982185"/>
    <lineage>
        <taxon>Bacteria</taxon>
        <taxon>Bacillati</taxon>
        <taxon>Bacillota</taxon>
        <taxon>Bacilli</taxon>
        <taxon>Bacillales</taxon>
        <taxon>Paenibacillaceae</taxon>
        <taxon>Paenibacillus</taxon>
    </lineage>
</organism>
<dbReference type="InterPro" id="IPR006793">
    <property type="entry name" value="FaeA"/>
</dbReference>
<keyword evidence="2 9" id="KW-0963">Cytoplasm</keyword>
<dbReference type="PANTHER" id="PTHR45526:SF1">
    <property type="entry name" value="TRANSCRIPTIONAL REGULATORY PROTEIN DCUR-RELATED"/>
    <property type="match status" value="1"/>
</dbReference>
<evidence type="ECO:0000256" key="10">
    <source>
        <dbReference type="PROSITE-ProRule" id="PRU00169"/>
    </source>
</evidence>
<comment type="subcellular location">
    <subcellularLocation>
        <location evidence="1 9">Cytoplasm</location>
    </subcellularLocation>
</comment>
<dbReference type="Pfam" id="PF04703">
    <property type="entry name" value="FaeA"/>
    <property type="match status" value="1"/>
</dbReference>
<sequence length="242" mass="27312">MSQRIMKVLLIEDDLMVQEVNRQFVERVDGFRVTGVAGSGLEGIEQLRALQPDLVILDIFMPLQDGIETLAQIRKEQLSVDVIVISAANDQRTIQRMLQNGAVDYIIKPFKFDRVKQALEHYRVMKEQFEAETTVSQSELDRLLFGTYGRGSTASDPVQHQDATSALLPKGLQAVTLRQIVLFLNERSRPLSAEEVAEGVGIARVTARRYLEYLEKSGKVHLDLQYGLGRPVNKYILSGLKR</sequence>
<name>A0ABT2U9E5_9BACL</name>